<reference evidence="2" key="2">
    <citation type="submission" date="2023-01" db="EMBL/GenBank/DDBJ databases">
        <authorList>
            <person name="Sun Q."/>
            <person name="Evtushenko L."/>
        </authorList>
    </citation>
    <scope>NUCLEOTIDE SEQUENCE</scope>
    <source>
        <strain evidence="2">VKM Ac-1321</strain>
    </source>
</reference>
<evidence type="ECO:0000313" key="3">
    <source>
        <dbReference type="Proteomes" id="UP001143480"/>
    </source>
</evidence>
<evidence type="ECO:0000259" key="1">
    <source>
        <dbReference type="Pfam" id="PF12680"/>
    </source>
</evidence>
<gene>
    <name evidence="2" type="ORF">GCM10017581_002260</name>
</gene>
<protein>
    <recommendedName>
        <fullName evidence="1">SnoaL-like domain-containing protein</fullName>
    </recommendedName>
</protein>
<keyword evidence="3" id="KW-1185">Reference proteome</keyword>
<comment type="caution">
    <text evidence="2">The sequence shown here is derived from an EMBL/GenBank/DDBJ whole genome shotgun (WGS) entry which is preliminary data.</text>
</comment>
<dbReference type="InterPro" id="IPR037401">
    <property type="entry name" value="SnoaL-like"/>
</dbReference>
<name>A0A9W6KAE9_9ACTN</name>
<dbReference type="Pfam" id="PF12680">
    <property type="entry name" value="SnoaL_2"/>
    <property type="match status" value="1"/>
</dbReference>
<dbReference type="EMBL" id="BSFP01000001">
    <property type="protein sequence ID" value="GLK98485.1"/>
    <property type="molecule type" value="Genomic_DNA"/>
</dbReference>
<dbReference type="SUPFAM" id="SSF54427">
    <property type="entry name" value="NTF2-like"/>
    <property type="match status" value="1"/>
</dbReference>
<accession>A0A9W6KAE9</accession>
<dbReference type="AlphaFoldDB" id="A0A9W6KAE9"/>
<proteinExistence type="predicted"/>
<organism evidence="2 3">
    <name type="scientific">Dactylosporangium matsuzakiense</name>
    <dbReference type="NCBI Taxonomy" id="53360"/>
    <lineage>
        <taxon>Bacteria</taxon>
        <taxon>Bacillati</taxon>
        <taxon>Actinomycetota</taxon>
        <taxon>Actinomycetes</taxon>
        <taxon>Micromonosporales</taxon>
        <taxon>Micromonosporaceae</taxon>
        <taxon>Dactylosporangium</taxon>
    </lineage>
</organism>
<reference evidence="2" key="1">
    <citation type="journal article" date="2014" name="Int. J. Syst. Evol. Microbiol.">
        <title>Complete genome sequence of Corynebacterium casei LMG S-19264T (=DSM 44701T), isolated from a smear-ripened cheese.</title>
        <authorList>
            <consortium name="US DOE Joint Genome Institute (JGI-PGF)"/>
            <person name="Walter F."/>
            <person name="Albersmeier A."/>
            <person name="Kalinowski J."/>
            <person name="Ruckert C."/>
        </authorList>
    </citation>
    <scope>NUCLEOTIDE SEQUENCE</scope>
    <source>
        <strain evidence="2">VKM Ac-1321</strain>
    </source>
</reference>
<dbReference type="Proteomes" id="UP001143480">
    <property type="component" value="Unassembled WGS sequence"/>
</dbReference>
<evidence type="ECO:0000313" key="2">
    <source>
        <dbReference type="EMBL" id="GLK98485.1"/>
    </source>
</evidence>
<feature type="domain" description="SnoaL-like" evidence="1">
    <location>
        <begin position="27"/>
        <end position="137"/>
    </location>
</feature>
<dbReference type="Gene3D" id="3.10.450.50">
    <property type="match status" value="1"/>
</dbReference>
<dbReference type="InterPro" id="IPR032710">
    <property type="entry name" value="NTF2-like_dom_sf"/>
</dbReference>
<sequence length="173" mass="19002">MPRTGVLTPDYQESTLRFVTTARHALAERFLRAVTADDPGTIADCYAEHTTIEMPFAVPGLMPPTMAISREDLRARFRRGTALRRYLRVENPRIHEPADGSTLILEYTVHGEMRPTPTPFALPFVMVMTVRDGLIAHTRDYTDPIAGARALGRLPDLVAALSAEGETGGSPVS</sequence>